<dbReference type="Pfam" id="PF00313">
    <property type="entry name" value="CSD"/>
    <property type="match status" value="1"/>
</dbReference>
<comment type="subcellular location">
    <subcellularLocation>
        <location evidence="1">Cytoplasm</location>
    </subcellularLocation>
</comment>
<dbReference type="InterPro" id="IPR012156">
    <property type="entry name" value="Cold_shock_CspA"/>
</dbReference>
<organism evidence="4">
    <name type="scientific">marine sediment metagenome</name>
    <dbReference type="NCBI Taxonomy" id="412755"/>
    <lineage>
        <taxon>unclassified sequences</taxon>
        <taxon>metagenomes</taxon>
        <taxon>ecological metagenomes</taxon>
    </lineage>
</organism>
<name>X1HPY9_9ZZZZ</name>
<dbReference type="InterPro" id="IPR019844">
    <property type="entry name" value="CSD_CS"/>
</dbReference>
<dbReference type="InterPro" id="IPR050181">
    <property type="entry name" value="Cold_shock_domain"/>
</dbReference>
<dbReference type="GO" id="GO:0003676">
    <property type="term" value="F:nucleic acid binding"/>
    <property type="evidence" value="ECO:0007669"/>
    <property type="project" value="InterPro"/>
</dbReference>
<comment type="caution">
    <text evidence="4">The sequence shown here is derived from an EMBL/GenBank/DDBJ whole genome shotgun (WGS) entry which is preliminary data.</text>
</comment>
<dbReference type="SUPFAM" id="SSF50249">
    <property type="entry name" value="Nucleic acid-binding proteins"/>
    <property type="match status" value="1"/>
</dbReference>
<evidence type="ECO:0000256" key="1">
    <source>
        <dbReference type="ARBA" id="ARBA00004496"/>
    </source>
</evidence>
<evidence type="ECO:0000259" key="3">
    <source>
        <dbReference type="PROSITE" id="PS51857"/>
    </source>
</evidence>
<dbReference type="PROSITE" id="PS00352">
    <property type="entry name" value="CSD_1"/>
    <property type="match status" value="1"/>
</dbReference>
<accession>X1HPY9</accession>
<dbReference type="SMART" id="SM00357">
    <property type="entry name" value="CSP"/>
    <property type="match status" value="1"/>
</dbReference>
<dbReference type="EMBL" id="BARU01017063">
    <property type="protein sequence ID" value="GAH55904.1"/>
    <property type="molecule type" value="Genomic_DNA"/>
</dbReference>
<dbReference type="GO" id="GO:0005737">
    <property type="term" value="C:cytoplasm"/>
    <property type="evidence" value="ECO:0007669"/>
    <property type="project" value="UniProtKB-SubCell"/>
</dbReference>
<dbReference type="PANTHER" id="PTHR11544">
    <property type="entry name" value="COLD SHOCK DOMAIN CONTAINING PROTEINS"/>
    <property type="match status" value="1"/>
</dbReference>
<dbReference type="PRINTS" id="PR00050">
    <property type="entry name" value="COLDSHOCK"/>
</dbReference>
<protein>
    <recommendedName>
        <fullName evidence="3">CSD domain-containing protein</fullName>
    </recommendedName>
</protein>
<feature type="domain" description="CSD" evidence="3">
    <location>
        <begin position="1"/>
        <end position="64"/>
    </location>
</feature>
<keyword evidence="2" id="KW-0963">Cytoplasm</keyword>
<dbReference type="Gene3D" id="2.40.50.140">
    <property type="entry name" value="Nucleic acid-binding proteins"/>
    <property type="match status" value="1"/>
</dbReference>
<dbReference type="PIRSF" id="PIRSF002599">
    <property type="entry name" value="Cold_shock_A"/>
    <property type="match status" value="1"/>
</dbReference>
<dbReference type="PROSITE" id="PS51857">
    <property type="entry name" value="CSD_2"/>
    <property type="match status" value="1"/>
</dbReference>
<dbReference type="InterPro" id="IPR012340">
    <property type="entry name" value="NA-bd_OB-fold"/>
</dbReference>
<dbReference type="InterPro" id="IPR011129">
    <property type="entry name" value="CSD"/>
</dbReference>
<sequence length="66" mass="7448">MKGKIKRLIRERGFGFITAEDDKEVFFHRSALAEEDFDALEEGTSVEFNLEEGPKGSRAVSVRVDS</sequence>
<evidence type="ECO:0000256" key="2">
    <source>
        <dbReference type="ARBA" id="ARBA00022490"/>
    </source>
</evidence>
<dbReference type="InterPro" id="IPR002059">
    <property type="entry name" value="CSP_DNA-bd"/>
</dbReference>
<dbReference type="AlphaFoldDB" id="X1HPY9"/>
<gene>
    <name evidence="4" type="ORF">S03H2_28329</name>
</gene>
<proteinExistence type="predicted"/>
<reference evidence="4" key="1">
    <citation type="journal article" date="2014" name="Front. Microbiol.">
        <title>High frequency of phylogenetically diverse reductive dehalogenase-homologous genes in deep subseafloor sedimentary metagenomes.</title>
        <authorList>
            <person name="Kawai M."/>
            <person name="Futagami T."/>
            <person name="Toyoda A."/>
            <person name="Takaki Y."/>
            <person name="Nishi S."/>
            <person name="Hori S."/>
            <person name="Arai W."/>
            <person name="Tsubouchi T."/>
            <person name="Morono Y."/>
            <person name="Uchiyama I."/>
            <person name="Ito T."/>
            <person name="Fujiyama A."/>
            <person name="Inagaki F."/>
            <person name="Takami H."/>
        </authorList>
    </citation>
    <scope>NUCLEOTIDE SEQUENCE</scope>
    <source>
        <strain evidence="4">Expedition CK06-06</strain>
    </source>
</reference>
<evidence type="ECO:0000313" key="4">
    <source>
        <dbReference type="EMBL" id="GAH55904.1"/>
    </source>
</evidence>